<evidence type="ECO:0000313" key="2">
    <source>
        <dbReference type="Proteomes" id="UP000515561"/>
    </source>
</evidence>
<dbReference type="Pfam" id="PF13527">
    <property type="entry name" value="Acetyltransf_9"/>
    <property type="match status" value="1"/>
</dbReference>
<dbReference type="AlphaFoldDB" id="A0A6S6QW89"/>
<dbReference type="PROSITE" id="PS51186">
    <property type="entry name" value="GNAT"/>
    <property type="match status" value="1"/>
</dbReference>
<protein>
    <submittedName>
        <fullName evidence="1">Uncharacterized protein</fullName>
    </submittedName>
</protein>
<dbReference type="Gene3D" id="3.40.630.30">
    <property type="match status" value="1"/>
</dbReference>
<dbReference type="InterPro" id="IPR025559">
    <property type="entry name" value="Eis_dom"/>
</dbReference>
<name>A0A6S6QW89_9FIRM</name>
<dbReference type="InterPro" id="IPR051554">
    <property type="entry name" value="Acetyltransferase_Eis"/>
</dbReference>
<organism evidence="1 2">
    <name type="scientific">Anaerocolumna cellulosilytica</name>
    <dbReference type="NCBI Taxonomy" id="433286"/>
    <lineage>
        <taxon>Bacteria</taxon>
        <taxon>Bacillati</taxon>
        <taxon>Bacillota</taxon>
        <taxon>Clostridia</taxon>
        <taxon>Lachnospirales</taxon>
        <taxon>Lachnospiraceae</taxon>
        <taxon>Anaerocolumna</taxon>
    </lineage>
</organism>
<dbReference type="EMBL" id="AP023367">
    <property type="protein sequence ID" value="BCJ93329.1"/>
    <property type="molecule type" value="Genomic_DNA"/>
</dbReference>
<proteinExistence type="predicted"/>
<keyword evidence="2" id="KW-1185">Reference proteome</keyword>
<dbReference type="InterPro" id="IPR036527">
    <property type="entry name" value="SCP2_sterol-bd_dom_sf"/>
</dbReference>
<dbReference type="Proteomes" id="UP000515561">
    <property type="component" value="Chromosome"/>
</dbReference>
<reference evidence="1 2" key="1">
    <citation type="journal article" date="2016" name="Int. J. Syst. Evol. Microbiol.">
        <title>Descriptions of Anaerotaenia torta gen. nov., sp. nov. and Anaerocolumna cellulosilytica gen. nov., sp. nov. isolated from a methanogenic reactor of cattle waste.</title>
        <authorList>
            <person name="Uek A."/>
            <person name="Ohtaki Y."/>
            <person name="Kaku N."/>
            <person name="Ueki K."/>
        </authorList>
    </citation>
    <scope>NUCLEOTIDE SEQUENCE [LARGE SCALE GENOMIC DNA]</scope>
    <source>
        <strain evidence="1 2">SN021</strain>
    </source>
</reference>
<dbReference type="PANTHER" id="PTHR37817:SF1">
    <property type="entry name" value="N-ACETYLTRANSFERASE EIS"/>
    <property type="match status" value="1"/>
</dbReference>
<dbReference type="InterPro" id="IPR016181">
    <property type="entry name" value="Acyl_CoA_acyltransferase"/>
</dbReference>
<dbReference type="Gene3D" id="3.30.1050.10">
    <property type="entry name" value="SCP2 sterol-binding domain"/>
    <property type="match status" value="1"/>
</dbReference>
<dbReference type="RefSeq" id="WP_184090339.1">
    <property type="nucleotide sequence ID" value="NZ_AP023367.1"/>
</dbReference>
<dbReference type="GO" id="GO:0034069">
    <property type="term" value="F:aminoglycoside N-acetyltransferase activity"/>
    <property type="evidence" value="ECO:0007669"/>
    <property type="project" value="TreeGrafter"/>
</dbReference>
<sequence length="392" mass="45223">MEYQLYDDIQKAACDGRSLEAVKEDIYRLWRGCFGDTKAYTDFYFEWKVPGNRILTIYKGQQISAMLHLNPYTLMVAGKKVESYYIVGVATRIEDRRQGLMKRLLERALYLMNQEKVPFTYLMPAAEAIYYPFDFRIVYEQEAWKKYILDAKETRKESLSTEGDITTLWLDTKNIDDLNRLTDFSNSLLAEQTTVYVLRTQAYYQRLIAEMESGKGSVVLCLQDRELLGYTAYMTEGGLQIAEALYHSKNKREFMSTMAAALPMDEEVERDSNAALDYHGPAIMTRIVNLNHFIKGLSAREDINLVIKVEDKILSENSGNYRLTFSNESCQMIKTDLIPEITMNIASLTRLFFGKLSLEELKPCITGKEPDIILNKLNKINYNAPLRINDVV</sequence>
<dbReference type="InterPro" id="IPR000182">
    <property type="entry name" value="GNAT_dom"/>
</dbReference>
<accession>A0A6S6QW89</accession>
<gene>
    <name evidence="1" type="ORF">acsn021_08980</name>
</gene>
<dbReference type="SUPFAM" id="SSF55729">
    <property type="entry name" value="Acyl-CoA N-acyltransferases (Nat)"/>
    <property type="match status" value="1"/>
</dbReference>
<dbReference type="GO" id="GO:0030649">
    <property type="term" value="P:aminoglycoside antibiotic catabolic process"/>
    <property type="evidence" value="ECO:0007669"/>
    <property type="project" value="TreeGrafter"/>
</dbReference>
<dbReference type="SUPFAM" id="SSF55718">
    <property type="entry name" value="SCP-like"/>
    <property type="match status" value="1"/>
</dbReference>
<dbReference type="PANTHER" id="PTHR37817">
    <property type="entry name" value="N-ACETYLTRANSFERASE EIS"/>
    <property type="match status" value="1"/>
</dbReference>
<dbReference type="KEGG" id="acel:acsn021_08980"/>
<evidence type="ECO:0000313" key="1">
    <source>
        <dbReference type="EMBL" id="BCJ93329.1"/>
    </source>
</evidence>
<dbReference type="Pfam" id="PF13530">
    <property type="entry name" value="SCP2_2"/>
    <property type="match status" value="1"/>
</dbReference>